<dbReference type="GO" id="GO:0000166">
    <property type="term" value="F:nucleotide binding"/>
    <property type="evidence" value="ECO:0007669"/>
    <property type="project" value="InterPro"/>
</dbReference>
<gene>
    <name evidence="4" type="ORF">DFP98_11194</name>
</gene>
<protein>
    <submittedName>
        <fullName evidence="4">Oxidoreductase family protein</fullName>
    </submittedName>
</protein>
<dbReference type="InterPro" id="IPR004104">
    <property type="entry name" value="Gfo/Idh/MocA-like_OxRdtase_C"/>
</dbReference>
<dbReference type="InterPro" id="IPR036291">
    <property type="entry name" value="NAD(P)-bd_dom_sf"/>
</dbReference>
<dbReference type="EMBL" id="QRDZ01000011">
    <property type="protein sequence ID" value="RED76710.1"/>
    <property type="molecule type" value="Genomic_DNA"/>
</dbReference>
<dbReference type="InterPro" id="IPR000683">
    <property type="entry name" value="Gfo/Idh/MocA-like_OxRdtase_N"/>
</dbReference>
<accession>A0A3D9JRZ7</accession>
<dbReference type="AlphaFoldDB" id="A0A3D9JRZ7"/>
<dbReference type="OrthoDB" id="9781031at2"/>
<dbReference type="PANTHER" id="PTHR43377:SF2">
    <property type="entry name" value="BINDING ROSSMANN FOLD OXIDOREDUCTASE, PUTATIVE (AFU_ORTHOLOGUE AFUA_4G00560)-RELATED"/>
    <property type="match status" value="1"/>
</dbReference>
<keyword evidence="5" id="KW-1185">Reference proteome</keyword>
<dbReference type="SUPFAM" id="SSF51735">
    <property type="entry name" value="NAD(P)-binding Rossmann-fold domains"/>
    <property type="match status" value="1"/>
</dbReference>
<dbReference type="RefSeq" id="WP_116061508.1">
    <property type="nucleotide sequence ID" value="NZ_QRDZ01000011.1"/>
</dbReference>
<evidence type="ECO:0000313" key="5">
    <source>
        <dbReference type="Proteomes" id="UP000256977"/>
    </source>
</evidence>
<dbReference type="Pfam" id="PF01408">
    <property type="entry name" value="GFO_IDH_MocA"/>
    <property type="match status" value="1"/>
</dbReference>
<organism evidence="4 5">
    <name type="scientific">Cohnella phaseoli</name>
    <dbReference type="NCBI Taxonomy" id="456490"/>
    <lineage>
        <taxon>Bacteria</taxon>
        <taxon>Bacillati</taxon>
        <taxon>Bacillota</taxon>
        <taxon>Bacilli</taxon>
        <taxon>Bacillales</taxon>
        <taxon>Paenibacillaceae</taxon>
        <taxon>Cohnella</taxon>
    </lineage>
</organism>
<dbReference type="Proteomes" id="UP000256977">
    <property type="component" value="Unassembled WGS sequence"/>
</dbReference>
<comment type="caution">
    <text evidence="4">The sequence shown here is derived from an EMBL/GenBank/DDBJ whole genome shotgun (WGS) entry which is preliminary data.</text>
</comment>
<comment type="similarity">
    <text evidence="1">Belongs to the Gfo/Idh/MocA family.</text>
</comment>
<dbReference type="PANTHER" id="PTHR43377">
    <property type="entry name" value="BILIVERDIN REDUCTASE A"/>
    <property type="match status" value="1"/>
</dbReference>
<sequence length="427" mass="47859">MKPITITIIGAGLRGIRYGEYAHTRPQEMKVIAVAEPDDFKRSRAQEAFNLREEKCFTSWDELFAAGKQSDAVFICTRDRDHYAPAIKALEAGYHVMLEKPMSPSWAECIELERIAEKHNRILTICHVLRYAPFFQTIKQLLDGGRIGRLMSIQHNENVGYWHQAHSYVRGYFNSAEKSSPMILAKSCHDMDIIQWFAGGKCESVSSYGHLSYFNKNNAPEGAPEYCIDGCPVADSCLYYAPNTYMIENGGWKAEAASTDPSFEARYKAMKEGPFGRCVFQSDNDVVDHQVVAMDFDNEVTAAFTMSAFTEKCNRTLKLMGTTGEIRATMESDEIEIRPFGAGRTELIKLQPAEGHVGHGGGDGRLVQDFARTVRAAELGQGMQTSRTSAKESVQSHLMAFAAERSRVEKRMVQLGEFYQEGNSNEN</sequence>
<dbReference type="Gene3D" id="3.40.50.720">
    <property type="entry name" value="NAD(P)-binding Rossmann-like Domain"/>
    <property type="match status" value="1"/>
</dbReference>
<dbReference type="InterPro" id="IPR051450">
    <property type="entry name" value="Gfo/Idh/MocA_Oxidoreductases"/>
</dbReference>
<proteinExistence type="inferred from homology"/>
<dbReference type="Gene3D" id="3.30.360.10">
    <property type="entry name" value="Dihydrodipicolinate Reductase, domain 2"/>
    <property type="match status" value="1"/>
</dbReference>
<evidence type="ECO:0000259" key="3">
    <source>
        <dbReference type="Pfam" id="PF02894"/>
    </source>
</evidence>
<feature type="domain" description="Gfo/Idh/MocA-like oxidoreductase N-terminal" evidence="2">
    <location>
        <begin position="5"/>
        <end position="125"/>
    </location>
</feature>
<dbReference type="Pfam" id="PF02894">
    <property type="entry name" value="GFO_IDH_MocA_C"/>
    <property type="match status" value="1"/>
</dbReference>
<evidence type="ECO:0000313" key="4">
    <source>
        <dbReference type="EMBL" id="RED76710.1"/>
    </source>
</evidence>
<evidence type="ECO:0000256" key="1">
    <source>
        <dbReference type="ARBA" id="ARBA00010928"/>
    </source>
</evidence>
<evidence type="ECO:0000259" key="2">
    <source>
        <dbReference type="Pfam" id="PF01408"/>
    </source>
</evidence>
<feature type="domain" description="Gfo/Idh/MocA-like oxidoreductase C-terminal" evidence="3">
    <location>
        <begin position="139"/>
        <end position="337"/>
    </location>
</feature>
<reference evidence="4 5" key="1">
    <citation type="submission" date="2018-07" db="EMBL/GenBank/DDBJ databases">
        <title>Genomic Encyclopedia of Type Strains, Phase III (KMG-III): the genomes of soil and plant-associated and newly described type strains.</title>
        <authorList>
            <person name="Whitman W."/>
        </authorList>
    </citation>
    <scope>NUCLEOTIDE SEQUENCE [LARGE SCALE GENOMIC DNA]</scope>
    <source>
        <strain evidence="4 5">CECT 7287</strain>
    </source>
</reference>
<name>A0A3D9JRZ7_9BACL</name>
<dbReference type="SUPFAM" id="SSF55347">
    <property type="entry name" value="Glyceraldehyde-3-phosphate dehydrogenase-like, C-terminal domain"/>
    <property type="match status" value="1"/>
</dbReference>